<dbReference type="InterPro" id="IPR014030">
    <property type="entry name" value="Ketoacyl_synth_N"/>
</dbReference>
<feature type="non-terminal residue" evidence="5">
    <location>
        <position position="77"/>
    </location>
</feature>
<dbReference type="GO" id="GO:0044550">
    <property type="term" value="P:secondary metabolite biosynthetic process"/>
    <property type="evidence" value="ECO:0007669"/>
    <property type="project" value="TreeGrafter"/>
</dbReference>
<sequence>RLLLETTYEGLETAGIPIESLRGSDTSAFVGVMSADYTTMVFFDSECTPTYSATGTSRAILSNRLSHAFDWRGASMT</sequence>
<dbReference type="EMBL" id="AF327818">
    <property type="protein sequence ID" value="AAK73644.1"/>
    <property type="molecule type" value="Genomic_DNA"/>
</dbReference>
<dbReference type="AlphaFoldDB" id="Q96WA8"/>
<reference evidence="5" key="1">
    <citation type="journal article" date="2001" name="Appl. Microbiol. Biotechnol.">
        <title>Polyketide synthase genes in insect- and nematode-associated fungi.</title>
        <authorList>
            <person name="Lee T."/>
            <person name="Yun S.H."/>
            <person name="Hodge K.T."/>
            <person name="Humber R.A."/>
            <person name="Krasnoff S.B."/>
            <person name="Turgeon G.B."/>
            <person name="Yoder O.C."/>
            <person name="Gibson D.M."/>
        </authorList>
    </citation>
    <scope>NUCLEOTIDE SEQUENCE</scope>
    <source>
        <strain evidence="5">5376</strain>
    </source>
</reference>
<evidence type="ECO:0000256" key="1">
    <source>
        <dbReference type="ARBA" id="ARBA00022450"/>
    </source>
</evidence>
<dbReference type="GO" id="GO:0006633">
    <property type="term" value="P:fatty acid biosynthetic process"/>
    <property type="evidence" value="ECO:0007669"/>
    <property type="project" value="TreeGrafter"/>
</dbReference>
<dbReference type="InterPro" id="IPR016039">
    <property type="entry name" value="Thiolase-like"/>
</dbReference>
<keyword evidence="2" id="KW-0597">Phosphoprotein</keyword>
<accession>Q96WA8</accession>
<dbReference type="PANTHER" id="PTHR43775">
    <property type="entry name" value="FATTY ACID SYNTHASE"/>
    <property type="match status" value="1"/>
</dbReference>
<gene>
    <name evidence="5" type="primary">PKS</name>
</gene>
<dbReference type="InterPro" id="IPR050091">
    <property type="entry name" value="PKS_NRPS_Biosynth_Enz"/>
</dbReference>
<evidence type="ECO:0000256" key="3">
    <source>
        <dbReference type="ARBA" id="ARBA00022679"/>
    </source>
</evidence>
<dbReference type="PANTHER" id="PTHR43775:SF20">
    <property type="entry name" value="HYBRID PKS-NRPS SYNTHETASE APDA"/>
    <property type="match status" value="1"/>
</dbReference>
<feature type="non-terminal residue" evidence="5">
    <location>
        <position position="1"/>
    </location>
</feature>
<dbReference type="Pfam" id="PF00109">
    <property type="entry name" value="ketoacyl-synt"/>
    <property type="match status" value="1"/>
</dbReference>
<feature type="domain" description="Beta-ketoacyl synthase-like N-terminal" evidence="4">
    <location>
        <begin position="1"/>
        <end position="77"/>
    </location>
</feature>
<evidence type="ECO:0000256" key="2">
    <source>
        <dbReference type="ARBA" id="ARBA00022553"/>
    </source>
</evidence>
<keyword evidence="1" id="KW-0596">Phosphopantetheine</keyword>
<evidence type="ECO:0000313" key="5">
    <source>
        <dbReference type="EMBL" id="AAK73644.1"/>
    </source>
</evidence>
<keyword evidence="3" id="KW-0808">Transferase</keyword>
<dbReference type="GO" id="GO:0004312">
    <property type="term" value="F:fatty acid synthase activity"/>
    <property type="evidence" value="ECO:0007669"/>
    <property type="project" value="TreeGrafter"/>
</dbReference>
<evidence type="ECO:0000259" key="4">
    <source>
        <dbReference type="Pfam" id="PF00109"/>
    </source>
</evidence>
<organism evidence="5">
    <name type="scientific">Neozygites cf. floridana 5376</name>
    <dbReference type="NCBI Taxonomy" id="150351"/>
    <lineage>
        <taxon>Eukaryota</taxon>
        <taxon>Fungi</taxon>
        <taxon>Fungi incertae sedis</taxon>
        <taxon>Zoopagomycota</taxon>
        <taxon>Entomophthoromycotina</taxon>
        <taxon>Neozygitomycetes</taxon>
        <taxon>Neozygitales</taxon>
        <taxon>Neozygitaceae</taxon>
        <taxon>Neozygites</taxon>
    </lineage>
</organism>
<protein>
    <submittedName>
        <fullName evidence="5">Polyketide synthase</fullName>
    </submittedName>
</protein>
<proteinExistence type="predicted"/>
<dbReference type="SUPFAM" id="SSF53901">
    <property type="entry name" value="Thiolase-like"/>
    <property type="match status" value="1"/>
</dbReference>
<name>Q96WA8_9FUNG</name>
<dbReference type="Gene3D" id="3.40.47.10">
    <property type="match status" value="1"/>
</dbReference>